<feature type="transmembrane region" description="Helical" evidence="5">
    <location>
        <begin position="44"/>
        <end position="63"/>
    </location>
</feature>
<dbReference type="Pfam" id="PF05105">
    <property type="entry name" value="Phage_holin_4_1"/>
    <property type="match status" value="1"/>
</dbReference>
<dbReference type="EMBL" id="JAKZGS010000028">
    <property type="protein sequence ID" value="MCH7400121.1"/>
    <property type="molecule type" value="Genomic_DNA"/>
</dbReference>
<comment type="caution">
    <text evidence="6">The sequence shown here is derived from an EMBL/GenBank/DDBJ whole genome shotgun (WGS) entry which is preliminary data.</text>
</comment>
<evidence type="ECO:0000256" key="1">
    <source>
        <dbReference type="ARBA" id="ARBA00004141"/>
    </source>
</evidence>
<evidence type="ECO:0000256" key="5">
    <source>
        <dbReference type="SAM" id="Phobius"/>
    </source>
</evidence>
<evidence type="ECO:0000256" key="2">
    <source>
        <dbReference type="ARBA" id="ARBA00022692"/>
    </source>
</evidence>
<feature type="transmembrane region" description="Helical" evidence="5">
    <location>
        <begin position="89"/>
        <end position="109"/>
    </location>
</feature>
<keyword evidence="3 5" id="KW-1133">Transmembrane helix</keyword>
<protein>
    <submittedName>
        <fullName evidence="6">Phage holin family protein</fullName>
    </submittedName>
</protein>
<dbReference type="Proteomes" id="UP001165488">
    <property type="component" value="Unassembled WGS sequence"/>
</dbReference>
<proteinExistence type="predicted"/>
<evidence type="ECO:0000256" key="3">
    <source>
        <dbReference type="ARBA" id="ARBA00022989"/>
    </source>
</evidence>
<reference evidence="6" key="1">
    <citation type="submission" date="2022-03" db="EMBL/GenBank/DDBJ databases">
        <title>De novo assembled genomes of Belliella spp. (Cyclobacteriaceae) strains.</title>
        <authorList>
            <person name="Szabo A."/>
            <person name="Korponai K."/>
            <person name="Felfoldi T."/>
        </authorList>
    </citation>
    <scope>NUCLEOTIDE SEQUENCE</scope>
    <source>
        <strain evidence="6">DSM 107340</strain>
    </source>
</reference>
<name>A0ABS9UU24_9BACT</name>
<keyword evidence="2 5" id="KW-0812">Transmembrane</keyword>
<organism evidence="6 7">
    <name type="scientific">Belliella calami</name>
    <dbReference type="NCBI Taxonomy" id="2923436"/>
    <lineage>
        <taxon>Bacteria</taxon>
        <taxon>Pseudomonadati</taxon>
        <taxon>Bacteroidota</taxon>
        <taxon>Cytophagia</taxon>
        <taxon>Cytophagales</taxon>
        <taxon>Cyclobacteriaceae</taxon>
        <taxon>Belliella</taxon>
    </lineage>
</organism>
<dbReference type="InterPro" id="IPR006480">
    <property type="entry name" value="Phage_holin_4_1"/>
</dbReference>
<gene>
    <name evidence="6" type="ORF">MM236_19150</name>
</gene>
<accession>A0ABS9UU24</accession>
<evidence type="ECO:0000313" key="6">
    <source>
        <dbReference type="EMBL" id="MCH7400121.1"/>
    </source>
</evidence>
<keyword evidence="7" id="KW-1185">Reference proteome</keyword>
<dbReference type="RefSeq" id="WP_241276614.1">
    <property type="nucleotide sequence ID" value="NZ_JAKZGS010000028.1"/>
</dbReference>
<comment type="subcellular location">
    <subcellularLocation>
        <location evidence="1">Membrane</location>
        <topology evidence="1">Multi-pass membrane protein</topology>
    </subcellularLocation>
</comment>
<keyword evidence="4 5" id="KW-0472">Membrane</keyword>
<evidence type="ECO:0000313" key="7">
    <source>
        <dbReference type="Proteomes" id="UP001165488"/>
    </source>
</evidence>
<sequence length="165" mass="18802">MKILKSFGYENWTQLGESLAPSFKYQLTIPTVTLSGLTALVSRVFGLDAWSFGVLLIMFMVELRSGIRASKIRGEQFESMKLSRFSFKVFYYLVIIAVTHLMSFSYAMLDKPVASEIFSWMQIFLVIQIVHENIVSIAENISVISGKPKAHWINKLSDKVNGFFK</sequence>
<evidence type="ECO:0000256" key="4">
    <source>
        <dbReference type="ARBA" id="ARBA00023136"/>
    </source>
</evidence>